<comment type="caution">
    <text evidence="7">The sequence shown here is derived from an EMBL/GenBank/DDBJ whole genome shotgun (WGS) entry which is preliminary data.</text>
</comment>
<feature type="region of interest" description="Disordered" evidence="5">
    <location>
        <begin position="1"/>
        <end position="26"/>
    </location>
</feature>
<dbReference type="Gene3D" id="2.10.110.10">
    <property type="entry name" value="Cysteine Rich Protein"/>
    <property type="match status" value="1"/>
</dbReference>
<evidence type="ECO:0000256" key="2">
    <source>
        <dbReference type="ARBA" id="ARBA00022833"/>
    </source>
</evidence>
<dbReference type="GO" id="GO:0046872">
    <property type="term" value="F:metal ion binding"/>
    <property type="evidence" value="ECO:0007669"/>
    <property type="project" value="UniProtKB-KW"/>
</dbReference>
<evidence type="ECO:0000313" key="7">
    <source>
        <dbReference type="EMBL" id="GBG32870.1"/>
    </source>
</evidence>
<dbReference type="SMART" id="SM00132">
    <property type="entry name" value="LIM"/>
    <property type="match status" value="1"/>
</dbReference>
<dbReference type="InParanoid" id="A0A2R5GPT3"/>
<evidence type="ECO:0000259" key="6">
    <source>
        <dbReference type="PROSITE" id="PS50023"/>
    </source>
</evidence>
<evidence type="ECO:0000256" key="3">
    <source>
        <dbReference type="ARBA" id="ARBA00023038"/>
    </source>
</evidence>
<dbReference type="PROSITE" id="PS00478">
    <property type="entry name" value="LIM_DOMAIN_1"/>
    <property type="match status" value="1"/>
</dbReference>
<name>A0A2R5GPT3_9STRA</name>
<protein>
    <submittedName>
        <fullName evidence="7">F-actin-methionine sulfoxide oxidase MICAL2</fullName>
    </submittedName>
</protein>
<keyword evidence="2 4" id="KW-0862">Zinc</keyword>
<evidence type="ECO:0000256" key="1">
    <source>
        <dbReference type="ARBA" id="ARBA00022723"/>
    </source>
</evidence>
<organism evidence="7 8">
    <name type="scientific">Hondaea fermentalgiana</name>
    <dbReference type="NCBI Taxonomy" id="2315210"/>
    <lineage>
        <taxon>Eukaryota</taxon>
        <taxon>Sar</taxon>
        <taxon>Stramenopiles</taxon>
        <taxon>Bigyra</taxon>
        <taxon>Labyrinthulomycetes</taxon>
        <taxon>Thraustochytrida</taxon>
        <taxon>Thraustochytriidae</taxon>
        <taxon>Hondaea</taxon>
    </lineage>
</organism>
<sequence length="473" mass="50638">MGNLACCVEREGSSGDAKQRKEAWDKDSAAFGAARAKFTSGPHGGGQPQTETCAACGQRVFVTDRVVDSSGRPFHKSCLRCHVCKTSLQAQPYTVDKEATRVAGGGGSKLACSRHAPDKKKPVNVIQGTNKMAKKESHRQVCNTEEVAAQKAQVHDTLTMLMNDFVPTCTRCGFGFGKKDEIVINGMQKSHKVCPTAADASVVHVSPRVVAHRADDRLVLAVRVPSASDKSYTFMFCLDEADREAQLLSSSGADQGEQATIALVYRTDERANTKRVRALPQESGFDPQSFQGGIECMIRGQDGWSTDCSYFSAVKTSGHCPEGVILAGTAQIGTEKVALEFSVGKKAAPKPGLLISSKSSKGVRTLVASKVTDLPTPTDGTTPCFSVDGTKLAFETWDEAALWHRALLRLQSSVLPTLAAQHAALYVGHLFKSHGGMMLHLQIPLVFDSAPLSLACPGPISMDVTPFPLLSQE</sequence>
<evidence type="ECO:0000313" key="8">
    <source>
        <dbReference type="Proteomes" id="UP000241890"/>
    </source>
</evidence>
<gene>
    <name evidence="7" type="ORF">FCC1311_090952</name>
</gene>
<dbReference type="AlphaFoldDB" id="A0A2R5GPT3"/>
<keyword evidence="3 4" id="KW-0440">LIM domain</keyword>
<reference evidence="7 8" key="1">
    <citation type="submission" date="2017-12" db="EMBL/GenBank/DDBJ databases">
        <title>Sequencing, de novo assembly and annotation of complete genome of a new Thraustochytrid species, strain FCC1311.</title>
        <authorList>
            <person name="Sedici K."/>
            <person name="Godart F."/>
            <person name="Aiese Cigliano R."/>
            <person name="Sanseverino W."/>
            <person name="Barakat M."/>
            <person name="Ortet P."/>
            <person name="Marechal E."/>
            <person name="Cagnac O."/>
            <person name="Amato A."/>
        </authorList>
    </citation>
    <scope>NUCLEOTIDE SEQUENCE [LARGE SCALE GENOMIC DNA]</scope>
</reference>
<keyword evidence="1 4" id="KW-0479">Metal-binding</keyword>
<dbReference type="OrthoDB" id="8062037at2759"/>
<accession>A0A2R5GPT3</accession>
<evidence type="ECO:0000256" key="5">
    <source>
        <dbReference type="SAM" id="MobiDB-lite"/>
    </source>
</evidence>
<feature type="compositionally biased region" description="Basic and acidic residues" evidence="5">
    <location>
        <begin position="8"/>
        <end position="26"/>
    </location>
</feature>
<dbReference type="Proteomes" id="UP000241890">
    <property type="component" value="Unassembled WGS sequence"/>
</dbReference>
<dbReference type="InterPro" id="IPR001781">
    <property type="entry name" value="Znf_LIM"/>
</dbReference>
<feature type="domain" description="LIM zinc-binding" evidence="6">
    <location>
        <begin position="51"/>
        <end position="122"/>
    </location>
</feature>
<dbReference type="PROSITE" id="PS50023">
    <property type="entry name" value="LIM_DOMAIN_2"/>
    <property type="match status" value="1"/>
</dbReference>
<dbReference type="EMBL" id="BEYU01000134">
    <property type="protein sequence ID" value="GBG32870.1"/>
    <property type="molecule type" value="Genomic_DNA"/>
</dbReference>
<proteinExistence type="predicted"/>
<dbReference type="Pfam" id="PF00412">
    <property type="entry name" value="LIM"/>
    <property type="match status" value="1"/>
</dbReference>
<keyword evidence="8" id="KW-1185">Reference proteome</keyword>
<dbReference type="PANTHER" id="PTHR24206">
    <property type="entry name" value="OS06G0237300 PROTEIN"/>
    <property type="match status" value="1"/>
</dbReference>
<evidence type="ECO:0000256" key="4">
    <source>
        <dbReference type="PROSITE-ProRule" id="PRU00125"/>
    </source>
</evidence>